<name>W7IPN4_9PSEU</name>
<dbReference type="InterPro" id="IPR032710">
    <property type="entry name" value="NTF2-like_dom_sf"/>
</dbReference>
<dbReference type="SUPFAM" id="SSF54427">
    <property type="entry name" value="NTF2-like"/>
    <property type="match status" value="1"/>
</dbReference>
<dbReference type="GO" id="GO:0030638">
    <property type="term" value="P:polyketide metabolic process"/>
    <property type="evidence" value="ECO:0007669"/>
    <property type="project" value="InterPro"/>
</dbReference>
<evidence type="ECO:0008006" key="3">
    <source>
        <dbReference type="Google" id="ProtNLM"/>
    </source>
</evidence>
<dbReference type="PANTHER" id="PTHR38436">
    <property type="entry name" value="POLYKETIDE CYCLASE SNOAL-LIKE DOMAIN"/>
    <property type="match status" value="1"/>
</dbReference>
<protein>
    <recommendedName>
        <fullName evidence="3">Ester cyclase</fullName>
    </recommendedName>
</protein>
<keyword evidence="2" id="KW-1185">Reference proteome</keyword>
<sequence>MDMTAQIAPGTSPAARKARIAQLFEQVITHNELHLADEIFAPDFHWPQFDLHGPDGVRTWVRDFRAAFPDVVDSVQEQVCEGDVVITRVRVIGTQLGDFRGLPPSGRRADFTAVGIDRFRGEQVVERTALFDFVDVMRQLGHRDFTDPAQVG</sequence>
<reference evidence="1 2" key="1">
    <citation type="journal article" date="2014" name="Genome Announc.">
        <title>Draft Genome Sequence of the Antitrypanosomally Active Sponge-Associated Bacterium Actinokineospora sp. Strain EG49.</title>
        <authorList>
            <person name="Harjes J."/>
            <person name="Ryu T."/>
            <person name="Abdelmohsen U.R."/>
            <person name="Moitinho-Silva L."/>
            <person name="Horn H."/>
            <person name="Ravasi T."/>
            <person name="Hentschel U."/>
        </authorList>
    </citation>
    <scope>NUCLEOTIDE SEQUENCE [LARGE SCALE GENOMIC DNA]</scope>
    <source>
        <strain evidence="1 2">EG49</strain>
    </source>
</reference>
<gene>
    <name evidence="1" type="ORF">UO65_2350</name>
</gene>
<dbReference type="Proteomes" id="UP000019277">
    <property type="component" value="Unassembled WGS sequence"/>
</dbReference>
<comment type="caution">
    <text evidence="1">The sequence shown here is derived from an EMBL/GenBank/DDBJ whole genome shotgun (WGS) entry which is preliminary data.</text>
</comment>
<dbReference type="eggNOG" id="COG5485">
    <property type="taxonomic scope" value="Bacteria"/>
</dbReference>
<dbReference type="InterPro" id="IPR009959">
    <property type="entry name" value="Cyclase_SnoaL-like"/>
</dbReference>
<dbReference type="STRING" id="909613.UO65_2350"/>
<dbReference type="Gene3D" id="3.10.450.50">
    <property type="match status" value="1"/>
</dbReference>
<organism evidence="1 2">
    <name type="scientific">Actinokineospora spheciospongiae</name>
    <dbReference type="NCBI Taxonomy" id="909613"/>
    <lineage>
        <taxon>Bacteria</taxon>
        <taxon>Bacillati</taxon>
        <taxon>Actinomycetota</taxon>
        <taxon>Actinomycetes</taxon>
        <taxon>Pseudonocardiales</taxon>
        <taxon>Pseudonocardiaceae</taxon>
        <taxon>Actinokineospora</taxon>
    </lineage>
</organism>
<dbReference type="PANTHER" id="PTHR38436:SF1">
    <property type="entry name" value="ESTER CYCLASE"/>
    <property type="match status" value="1"/>
</dbReference>
<evidence type="ECO:0000313" key="2">
    <source>
        <dbReference type="Proteomes" id="UP000019277"/>
    </source>
</evidence>
<proteinExistence type="predicted"/>
<evidence type="ECO:0000313" key="1">
    <source>
        <dbReference type="EMBL" id="EWC62363.1"/>
    </source>
</evidence>
<dbReference type="Pfam" id="PF07366">
    <property type="entry name" value="SnoaL"/>
    <property type="match status" value="1"/>
</dbReference>
<accession>W7IPN4</accession>
<dbReference type="AlphaFoldDB" id="W7IPN4"/>
<dbReference type="EMBL" id="AYXG01000081">
    <property type="protein sequence ID" value="EWC62363.1"/>
    <property type="molecule type" value="Genomic_DNA"/>
</dbReference>